<reference evidence="2" key="1">
    <citation type="submission" date="2017-02" db="EMBL/GenBank/DDBJ databases">
        <authorList>
            <person name="Varghese N."/>
            <person name="Submissions S."/>
        </authorList>
    </citation>
    <scope>NUCLEOTIDE SEQUENCE [LARGE SCALE GENOMIC DNA]</scope>
    <source>
        <strain evidence="2">DSM 23546</strain>
    </source>
</reference>
<name>A0A1T5AJP4_9FLAO</name>
<organism evidence="1 2">
    <name type="scientific">Maribacter arcticus</name>
    <dbReference type="NCBI Taxonomy" id="561365"/>
    <lineage>
        <taxon>Bacteria</taxon>
        <taxon>Pseudomonadati</taxon>
        <taxon>Bacteroidota</taxon>
        <taxon>Flavobacteriia</taxon>
        <taxon>Flavobacteriales</taxon>
        <taxon>Flavobacteriaceae</taxon>
        <taxon>Maribacter</taxon>
    </lineage>
</organism>
<dbReference type="RefSeq" id="WP_079511520.1">
    <property type="nucleotide sequence ID" value="NZ_FUYL01000002.1"/>
</dbReference>
<dbReference type="OrthoDB" id="795069at2"/>
<evidence type="ECO:0000313" key="1">
    <source>
        <dbReference type="EMBL" id="SKB35110.1"/>
    </source>
</evidence>
<dbReference type="STRING" id="561365.SAMN05660866_01030"/>
<gene>
    <name evidence="1" type="ORF">SAMN05660866_01030</name>
</gene>
<proteinExistence type="predicted"/>
<keyword evidence="2" id="KW-1185">Reference proteome</keyword>
<dbReference type="Proteomes" id="UP000190339">
    <property type="component" value="Unassembled WGS sequence"/>
</dbReference>
<sequence length="370" mass="43964">MKQGKVHISLFFGANDFNNQKEKIMLDWLQFWITDHKEVLRLWDNPLLYFKENHKKRNDRTGEIFNKQTKEFKGITFRLEPHWPKNEKEGNKRIVIGFKPHYWFNNNKHNANDFTLSNSMQIILGFIGLFEIENLRNYQVNNLEYGVNFIINGYSKELITFNSYHSRKQFIQDDLRYSKKAINFNPKTGKVDTYLKVKLYSKGFQFPNYCDNRTLRFEISTKKSKKINALGIYNIGDLLKEDVYFAMKKDLLTAAKNVLIINPTPILKQLNKREENLLQKYSNDRFWYNAINQKRPNAFNEKKQTYFRYLDQIGQNISKDFYNAIDNKLQLLFKQNGNESPGFLNNENGNYSHLVNVGIVTDKTMINYTV</sequence>
<evidence type="ECO:0000313" key="2">
    <source>
        <dbReference type="Proteomes" id="UP000190339"/>
    </source>
</evidence>
<protein>
    <submittedName>
        <fullName evidence="1">Uncharacterized protein</fullName>
    </submittedName>
</protein>
<dbReference type="EMBL" id="FUYL01000002">
    <property type="protein sequence ID" value="SKB35110.1"/>
    <property type="molecule type" value="Genomic_DNA"/>
</dbReference>
<dbReference type="AlphaFoldDB" id="A0A1T5AJP4"/>
<accession>A0A1T5AJP4</accession>